<keyword evidence="2" id="KW-1185">Reference proteome</keyword>
<reference evidence="1" key="1">
    <citation type="submission" date="2022-10" db="EMBL/GenBank/DDBJ databases">
        <title>Chryseobacterium sp. nov., a novel bacterial species.</title>
        <authorList>
            <person name="Cao Y."/>
        </authorList>
    </citation>
    <scope>NUCLEOTIDE SEQUENCE</scope>
    <source>
        <strain evidence="1">CCTCC AB2015118</strain>
    </source>
</reference>
<gene>
    <name evidence="1" type="ORF">OF897_17905</name>
</gene>
<evidence type="ECO:0000313" key="1">
    <source>
        <dbReference type="EMBL" id="MCX8525793.1"/>
    </source>
</evidence>
<sequence length="338" mass="40038">MSIKISSKSVIYILCPANFATGGPEALHQLGEQLNQLGFNAQMSYLENDHGTLENPVHESYKKYNVPIAEKIINDQDNFLILPETYTCFLWDEEYKNLNKIVWWLSVTNYLISLEDHFSQYRHLKNFKFKHYFNKYPIPTIKRMKKTKKLYHLAHSYFSVDFLAKNKLEKIGQISDYMSESFRKGGDYSLQKENIIIYNPKKNDEFLEKIKEKNSQFTWLALENMTPEEVSENMKKAEVYIDFGYHPGKERMPRESCMMDCCLIIGKKGSAAFKEDMPIDEKYRFEFDEKNIPQISKIIDYCINQYDDASQDFKSYKNILLKEKETFIKDIQTVFLKR</sequence>
<dbReference type="Proteomes" id="UP001073122">
    <property type="component" value="Unassembled WGS sequence"/>
</dbReference>
<comment type="caution">
    <text evidence="1">The sequence shown here is derived from an EMBL/GenBank/DDBJ whole genome shotgun (WGS) entry which is preliminary data.</text>
</comment>
<organism evidence="1 2">
    <name type="scientific">Chryseobacterium formosus</name>
    <dbReference type="NCBI Taxonomy" id="1537363"/>
    <lineage>
        <taxon>Bacteria</taxon>
        <taxon>Pseudomonadati</taxon>
        <taxon>Bacteroidota</taxon>
        <taxon>Flavobacteriia</taxon>
        <taxon>Flavobacteriales</taxon>
        <taxon>Weeksellaceae</taxon>
        <taxon>Chryseobacterium group</taxon>
        <taxon>Chryseobacterium</taxon>
    </lineage>
</organism>
<dbReference type="RefSeq" id="WP_267267042.1">
    <property type="nucleotide sequence ID" value="NZ_JAOVZW010000023.1"/>
</dbReference>
<dbReference type="EMBL" id="JAOVZW010000023">
    <property type="protein sequence ID" value="MCX8525793.1"/>
    <property type="molecule type" value="Genomic_DNA"/>
</dbReference>
<protein>
    <recommendedName>
        <fullName evidence="3">Glycosyltransferase family 1 protein</fullName>
    </recommendedName>
</protein>
<name>A0ABT3XVU4_9FLAO</name>
<accession>A0ABT3XVU4</accession>
<proteinExistence type="predicted"/>
<evidence type="ECO:0000313" key="2">
    <source>
        <dbReference type="Proteomes" id="UP001073122"/>
    </source>
</evidence>
<evidence type="ECO:0008006" key="3">
    <source>
        <dbReference type="Google" id="ProtNLM"/>
    </source>
</evidence>